<dbReference type="InterPro" id="IPR045621">
    <property type="entry name" value="BPD_transp_1_N"/>
</dbReference>
<dbReference type="PANTHER" id="PTHR43163:SF6">
    <property type="entry name" value="DIPEPTIDE TRANSPORT SYSTEM PERMEASE PROTEIN DPPB-RELATED"/>
    <property type="match status" value="1"/>
</dbReference>
<proteinExistence type="predicted"/>
<name>A0AAC9RMR6_9CLOT</name>
<protein>
    <submittedName>
        <fullName evidence="5">Nickel transport system permease protein NikB</fullName>
    </submittedName>
</protein>
<evidence type="ECO:0000256" key="3">
    <source>
        <dbReference type="ARBA" id="ARBA00022475"/>
    </source>
</evidence>
<keyword evidence="3" id="KW-1003">Cell membrane</keyword>
<dbReference type="PANTHER" id="PTHR43163">
    <property type="entry name" value="DIPEPTIDE TRANSPORT SYSTEM PERMEASE PROTEIN DPPB-RELATED"/>
    <property type="match status" value="1"/>
</dbReference>
<keyword evidence="2" id="KW-0813">Transport</keyword>
<dbReference type="Pfam" id="PF19300">
    <property type="entry name" value="BPD_transp_1_N"/>
    <property type="match status" value="1"/>
</dbReference>
<comment type="subcellular location">
    <subcellularLocation>
        <location evidence="1">Cell membrane</location>
        <topology evidence="1">Multi-pass membrane protein</topology>
    </subcellularLocation>
</comment>
<keyword evidence="3" id="KW-0472">Membrane</keyword>
<evidence type="ECO:0000313" key="5">
    <source>
        <dbReference type="EMBL" id="ARE88462.1"/>
    </source>
</evidence>
<accession>A0AAC9RMR6</accession>
<evidence type="ECO:0000313" key="6">
    <source>
        <dbReference type="Proteomes" id="UP000192478"/>
    </source>
</evidence>
<organism evidence="5 6">
    <name type="scientific">Clostridium formicaceticum</name>
    <dbReference type="NCBI Taxonomy" id="1497"/>
    <lineage>
        <taxon>Bacteria</taxon>
        <taxon>Bacillati</taxon>
        <taxon>Bacillota</taxon>
        <taxon>Clostridia</taxon>
        <taxon>Eubacteriales</taxon>
        <taxon>Clostridiaceae</taxon>
        <taxon>Clostridium</taxon>
    </lineage>
</organism>
<dbReference type="Proteomes" id="UP000192478">
    <property type="component" value="Chromosome"/>
</dbReference>
<evidence type="ECO:0000256" key="1">
    <source>
        <dbReference type="ARBA" id="ARBA00004651"/>
    </source>
</evidence>
<dbReference type="AlphaFoldDB" id="A0AAC9RMR6"/>
<evidence type="ECO:0000259" key="4">
    <source>
        <dbReference type="Pfam" id="PF19300"/>
    </source>
</evidence>
<dbReference type="GO" id="GO:0005886">
    <property type="term" value="C:plasma membrane"/>
    <property type="evidence" value="ECO:0007669"/>
    <property type="project" value="UniProtKB-SubCell"/>
</dbReference>
<reference evidence="5 6" key="1">
    <citation type="submission" date="2017-03" db="EMBL/GenBank/DDBJ databases">
        <title>Complete sequence of Clostridium formicaceticum DSM 92.</title>
        <authorList>
            <person name="Poehlein A."/>
            <person name="Karl M."/>
            <person name="Bengelsdorf F.R."/>
            <person name="Duerre P."/>
            <person name="Daniel R."/>
        </authorList>
    </citation>
    <scope>NUCLEOTIDE SEQUENCE [LARGE SCALE GENOMIC DNA]</scope>
    <source>
        <strain evidence="5 6">DSM 92</strain>
    </source>
</reference>
<gene>
    <name evidence="5" type="primary">nikB_2</name>
    <name evidence="5" type="ORF">CLFO_28650</name>
</gene>
<dbReference type="EMBL" id="CP020559">
    <property type="protein sequence ID" value="ARE88462.1"/>
    <property type="molecule type" value="Genomic_DNA"/>
</dbReference>
<feature type="domain" description="ABC transporter type 1 GsiC-like N-terminal" evidence="4">
    <location>
        <begin position="4"/>
        <end position="77"/>
    </location>
</feature>
<evidence type="ECO:0000256" key="2">
    <source>
        <dbReference type="ARBA" id="ARBA00022448"/>
    </source>
</evidence>
<sequence>MKKYKFILRRIIQIIPMLIIVTILAFFLNNISSADVAEITIRSQGIEVTEKNIVAVKQELGIDAPLHIQYINWLTKAIKFYSLYQLPSFQPDIRIRRLTTFLE</sequence>